<dbReference type="Pfam" id="PF17132">
    <property type="entry name" value="Glyco_hydro_106"/>
    <property type="match status" value="1"/>
</dbReference>
<reference evidence="6" key="1">
    <citation type="journal article" date="2015" name="MBio">
        <title>Genome-Resolved Metagenomic Analysis Reveals Roles for Candidate Phyla and Other Microbial Community Members in Biogeochemical Transformations in Oil Reservoirs.</title>
        <authorList>
            <person name="Hu P."/>
            <person name="Tom L."/>
            <person name="Singh A."/>
            <person name="Thomas B.C."/>
            <person name="Baker B.J."/>
            <person name="Piceno Y.M."/>
            <person name="Andersen G.L."/>
            <person name="Banfield J.F."/>
        </authorList>
    </citation>
    <scope>NUCLEOTIDE SEQUENCE [LARGE SCALE GENOMIC DNA]</scope>
</reference>
<evidence type="ECO:0000313" key="6">
    <source>
        <dbReference type="Proteomes" id="UP000053860"/>
    </source>
</evidence>
<evidence type="ECO:0000256" key="2">
    <source>
        <dbReference type="ARBA" id="ARBA00022801"/>
    </source>
</evidence>
<dbReference type="EMBL" id="LGGN01000114">
    <property type="protein sequence ID" value="KUK77683.1"/>
    <property type="molecule type" value="Genomic_DNA"/>
</dbReference>
<evidence type="ECO:0000259" key="4">
    <source>
        <dbReference type="Pfam" id="PF22666"/>
    </source>
</evidence>
<evidence type="ECO:0000256" key="1">
    <source>
        <dbReference type="ARBA" id="ARBA00022729"/>
    </source>
</evidence>
<feature type="chain" id="PRO_5007096939" description="Beta-mannosidase-like galactose-binding domain-containing protein" evidence="3">
    <location>
        <begin position="18"/>
        <end position="1082"/>
    </location>
</feature>
<dbReference type="STRING" id="1123008.GCA_000380985_00022"/>
<dbReference type="Pfam" id="PF22666">
    <property type="entry name" value="Glyco_hydro_2_N2"/>
    <property type="match status" value="1"/>
</dbReference>
<dbReference type="AlphaFoldDB" id="A0A101HJ77"/>
<accession>A0A101HJ77</accession>
<dbReference type="CDD" id="cd03143">
    <property type="entry name" value="A4_beta-galactosidase_middle_domain"/>
    <property type="match status" value="1"/>
</dbReference>
<dbReference type="SUPFAM" id="SSF49785">
    <property type="entry name" value="Galactose-binding domain-like"/>
    <property type="match status" value="1"/>
</dbReference>
<keyword evidence="2" id="KW-0378">Hydrolase</keyword>
<dbReference type="Proteomes" id="UP000053860">
    <property type="component" value="Unassembled WGS sequence"/>
</dbReference>
<proteinExistence type="predicted"/>
<dbReference type="PANTHER" id="PTHR43817">
    <property type="entry name" value="GLYCOSYL HYDROLASE"/>
    <property type="match status" value="1"/>
</dbReference>
<name>A0A101HJ77_9BACT</name>
<dbReference type="Gene3D" id="2.60.120.260">
    <property type="entry name" value="Galactose-binding domain-like"/>
    <property type="match status" value="1"/>
</dbReference>
<dbReference type="InterPro" id="IPR054593">
    <property type="entry name" value="Beta-mannosidase-like_N2"/>
</dbReference>
<dbReference type="GO" id="GO:0004553">
    <property type="term" value="F:hydrolase activity, hydrolyzing O-glycosyl compounds"/>
    <property type="evidence" value="ECO:0007669"/>
    <property type="project" value="UniProtKB-ARBA"/>
</dbReference>
<comment type="caution">
    <text evidence="5">The sequence shown here is derived from an EMBL/GenBank/DDBJ whole genome shotgun (WGS) entry which is preliminary data.</text>
</comment>
<gene>
    <name evidence="5" type="ORF">XD92_0721</name>
</gene>
<organism evidence="5 6">
    <name type="scientific">Proteiniphilum acetatigenes</name>
    <dbReference type="NCBI Taxonomy" id="294710"/>
    <lineage>
        <taxon>Bacteria</taxon>
        <taxon>Pseudomonadati</taxon>
        <taxon>Bacteroidota</taxon>
        <taxon>Bacteroidia</taxon>
        <taxon>Bacteroidales</taxon>
        <taxon>Dysgonomonadaceae</taxon>
        <taxon>Proteiniphilum</taxon>
    </lineage>
</organism>
<keyword evidence="1 3" id="KW-0732">Signal</keyword>
<evidence type="ECO:0000313" key="5">
    <source>
        <dbReference type="EMBL" id="KUK77683.1"/>
    </source>
</evidence>
<sequence>MKLKLMMLLAVISIMHLIGCNQDPHVNRTQLSQKLERGFVTPPDSIQTSVYWYWISDNISREGVVNDLHAMKKAGINRAFIGNIGIDNLPYGKIKMFSEEWWKIMHLALKTATELDIEIGIFNSPGWSQSGGPWIKPEQSMRYLASSELKVMGPRQITQQLPKPSEQFQDVKVIAIPNMMRDELMLTHNNAVIESTPRLANLARLTDNDPLTGVNLPEGNQVTINFKSEEPFTARNLIIQTTHAPLMAEAVLQIKEGNDKYKTIAQFVINRSNPALNVGFDPYAPVTISLPNTRSKNFRLMLSYQSGGGGLAEVSLSSVPRMERYSEKTLAKMHPTPLPYWNAYMWPEQPEVDDMSLVIQDDQIIDLTQRMSPEGVLNWDVPEGEWIVLRMGMTPTGVTNSPASPEATGLEVDKMSKKWTAAHFDGFIGEILKRIPEADRKTFKVVVQDSYETGGQNFTDGMLEEFEQRYGYDPFPYLPIFRGYVVNSRMESDRFLWDLRRMIADKVAYDYVGGLRDVSHQHGLTTWLENYGHWGFPGEFLMYGGQSDEIGGEFWSQGELGDIENRAATSAGHIYGKNKISAESNTSGGPAYSRHPAMMKQRTDRFFAEGINNTLLHVYIMQPYEDKNPGVNAWFGNEFDRKNTWFSQLDLFTQYLKRTNFMLQQGLNVADVAYFIGEDAPKMTGVRDPELPQGYQFDYINAEVILRDMTVKDGLLTLPHGTQYRVLVLPKQETMRPEVLAKIKNLVNEGACILGPAPKRSPSQQNQPEADKQVQQMAKELWGDLDGETIKEREFGKGLIMSGLSLEEVFDRIGLLPDCKLPEDHSIHYGHRTMEGIEIYFLSNQTDQEKMIQPEFRVTGKQPELWEATSGSIRVLPAFVANTKTTAVPLKLAPYESVFIVFRNKAIKNPENDLKVNYPEPEIIAELKGPWRVSFDPSFRGPAKPVVFETLRDWTSSLNDSIKYYSGAATYSIAFTAPDKQENKHIELNLGSLTAMARVKINGNEAGGVWTHPYKLDITQWVQPGQNELEIEVVNNWMNRLIGDQNLPEAQRETWCYVNPYNAESPLHPSGLFGPVTIQSLQ</sequence>
<dbReference type="NCBIfam" id="NF045579">
    <property type="entry name" value="rhamnoside_JR"/>
    <property type="match status" value="1"/>
</dbReference>
<feature type="domain" description="Beta-mannosidase-like galactose-binding" evidence="4">
    <location>
        <begin position="969"/>
        <end position="1041"/>
    </location>
</feature>
<feature type="signal peptide" evidence="3">
    <location>
        <begin position="1"/>
        <end position="17"/>
    </location>
</feature>
<protein>
    <recommendedName>
        <fullName evidence="4">Beta-mannosidase-like galactose-binding domain-containing protein</fullName>
    </recommendedName>
</protein>
<dbReference type="PANTHER" id="PTHR43817:SF1">
    <property type="entry name" value="HYDROLASE, FAMILY 43, PUTATIVE (AFU_ORTHOLOGUE AFUA_3G01660)-RELATED"/>
    <property type="match status" value="1"/>
</dbReference>
<evidence type="ECO:0000256" key="3">
    <source>
        <dbReference type="SAM" id="SignalP"/>
    </source>
</evidence>
<dbReference type="InterPro" id="IPR008979">
    <property type="entry name" value="Galactose-bd-like_sf"/>
</dbReference>
<feature type="non-terminal residue" evidence="5">
    <location>
        <position position="1082"/>
    </location>
</feature>